<dbReference type="Gene3D" id="1.10.1670.10">
    <property type="entry name" value="Helix-hairpin-Helix base-excision DNA repair enzymes (C-terminal)"/>
    <property type="match status" value="1"/>
</dbReference>
<evidence type="ECO:0000256" key="1">
    <source>
        <dbReference type="ARBA" id="ARBA00000843"/>
    </source>
</evidence>
<dbReference type="EC" id="3.2.2.31" evidence="4"/>
<evidence type="ECO:0000256" key="9">
    <source>
        <dbReference type="ARBA" id="ARBA00022801"/>
    </source>
</evidence>
<dbReference type="GO" id="GO:0051539">
    <property type="term" value="F:4 iron, 4 sulfur cluster binding"/>
    <property type="evidence" value="ECO:0007669"/>
    <property type="project" value="UniProtKB-KW"/>
</dbReference>
<dbReference type="GO" id="GO:0006285">
    <property type="term" value="P:base-excision repair, AP site formation"/>
    <property type="evidence" value="ECO:0007669"/>
    <property type="project" value="UniProtKB-ARBA"/>
</dbReference>
<keyword evidence="7" id="KW-0479">Metal-binding</keyword>
<dbReference type="GO" id="GO:0034039">
    <property type="term" value="F:8-oxo-7,8-dihydroguanine DNA N-glycosylase activity"/>
    <property type="evidence" value="ECO:0007669"/>
    <property type="project" value="TreeGrafter"/>
</dbReference>
<organism evidence="15 16">
    <name type="scientific">Malassezia caprae</name>
    <dbReference type="NCBI Taxonomy" id="1381934"/>
    <lineage>
        <taxon>Eukaryota</taxon>
        <taxon>Fungi</taxon>
        <taxon>Dikarya</taxon>
        <taxon>Basidiomycota</taxon>
        <taxon>Ustilaginomycotina</taxon>
        <taxon>Malasseziomycetes</taxon>
        <taxon>Malasseziales</taxon>
        <taxon>Malasseziaceae</taxon>
        <taxon>Malassezia</taxon>
    </lineage>
</organism>
<gene>
    <name evidence="15" type="ORF">MCAP1_001175</name>
</gene>
<dbReference type="EMBL" id="CP119909">
    <property type="protein sequence ID" value="WFD18962.1"/>
    <property type="molecule type" value="Genomic_DNA"/>
</dbReference>
<dbReference type="CDD" id="cd22191">
    <property type="entry name" value="DPBB_RlpA_EXP_N-like"/>
    <property type="match status" value="1"/>
</dbReference>
<comment type="cofactor">
    <cofactor evidence="2">
        <name>[4Fe-4S] cluster</name>
        <dbReference type="ChEBI" id="CHEBI:49883"/>
    </cofactor>
</comment>
<keyword evidence="12" id="KW-0234">DNA repair</keyword>
<feature type="domain" description="HhH-GPD" evidence="14">
    <location>
        <begin position="113"/>
        <end position="272"/>
    </location>
</feature>
<dbReference type="GO" id="GO:0005634">
    <property type="term" value="C:nucleus"/>
    <property type="evidence" value="ECO:0007669"/>
    <property type="project" value="TreeGrafter"/>
</dbReference>
<dbReference type="InterPro" id="IPR015797">
    <property type="entry name" value="NUDIX_hydrolase-like_dom_sf"/>
</dbReference>
<dbReference type="InterPro" id="IPR003265">
    <property type="entry name" value="HhH-GPD_domain"/>
</dbReference>
<keyword evidence="8" id="KW-0227">DNA damage</keyword>
<keyword evidence="11" id="KW-0411">Iron-sulfur</keyword>
<dbReference type="InterPro" id="IPR011257">
    <property type="entry name" value="DNA_glycosylase"/>
</dbReference>
<keyword evidence="9" id="KW-0378">Hydrolase</keyword>
<evidence type="ECO:0000256" key="3">
    <source>
        <dbReference type="ARBA" id="ARBA00008343"/>
    </source>
</evidence>
<dbReference type="AlphaFoldDB" id="A0AAF0EAB5"/>
<dbReference type="CDD" id="cd00056">
    <property type="entry name" value="ENDO3c"/>
    <property type="match status" value="1"/>
</dbReference>
<dbReference type="Pfam" id="PF00730">
    <property type="entry name" value="HhH-GPD"/>
    <property type="match status" value="1"/>
</dbReference>
<dbReference type="Pfam" id="PF14815">
    <property type="entry name" value="NUDIX_4"/>
    <property type="match status" value="1"/>
</dbReference>
<comment type="catalytic activity">
    <reaction evidence="1">
        <text>Hydrolyzes free adenine bases from 7,8-dihydro-8-oxoguanine:adenine mismatched double-stranded DNA, leaving an apurinic site.</text>
        <dbReference type="EC" id="3.2.2.31"/>
    </reaction>
</comment>
<name>A0AAF0EAB5_9BASI</name>
<evidence type="ECO:0000313" key="16">
    <source>
        <dbReference type="Proteomes" id="UP001220961"/>
    </source>
</evidence>
<dbReference type="GO" id="GO:0035485">
    <property type="term" value="F:adenine/guanine mispair binding"/>
    <property type="evidence" value="ECO:0007669"/>
    <property type="project" value="TreeGrafter"/>
</dbReference>
<evidence type="ECO:0000256" key="7">
    <source>
        <dbReference type="ARBA" id="ARBA00022723"/>
    </source>
</evidence>
<dbReference type="CDD" id="cd03431">
    <property type="entry name" value="NUDIX_DNA_Glycosylase_C-MutY"/>
    <property type="match status" value="1"/>
</dbReference>
<evidence type="ECO:0000313" key="15">
    <source>
        <dbReference type="EMBL" id="WFD18962.1"/>
    </source>
</evidence>
<dbReference type="GO" id="GO:0046872">
    <property type="term" value="F:metal ion binding"/>
    <property type="evidence" value="ECO:0007669"/>
    <property type="project" value="UniProtKB-KW"/>
</dbReference>
<evidence type="ECO:0000256" key="2">
    <source>
        <dbReference type="ARBA" id="ARBA00001966"/>
    </source>
</evidence>
<sequence length="666" mass="72916">MAAPRVTRRPTGARVRKAPWAFLHERESGTTCGPGARPHKPSYHRPLLLDTPASAQQLLAWFDATQHDRDMPWRQPWMDPEAPLAKRAPSLGSASTSDVLQKRAYEVWISEIMLQQTRVETVRSYWRAWMEKWPTIEALAEASVDDVLAAWRGLGYYGRARRIHEAAQKVVRELGGRLPEYADALGRDIPGIGPYTAGAISSIVFGHAVPILDGNVARVLSRQTGLYADPRAKSTTDLQWELARLLVESVAPGRPSDVPGRWNQGLMELGSTLCTPTRPDCEACPIRATCRAYAEGARYEASLASPSKAPAACVDVEDLCAQCAPLPEPADDAPSQDKGAKKLTQMTLQGLAAAPSQDKGRRVPMRIRYAQLFPMRVAKQAPRCEVRRVCIVRCSDGPTPKYLLQQRPPEGLLASLWEFPTEVLPDESECDRAAMERGARAFVETLAAPPLHDAPVSLRADAAQYLGTVRHEFSHLHWLMHVVLTDVSLGPPAGEADRAQWLDGPGVEAASMGTGLRRCWALVLIKIPMKFSTIFSIVSVVAVGLAQAAPTERAYETKARIQAENGLEKRGNGKMTWYGGGMLNAPACGGPTPDDNELVVAVAEHGGYGSCNQKVRFHYQGKSVEATIRDYCEGCDYGHFDATKGLFSHFANLDKGVLTGLNYELL</sequence>
<dbReference type="FunFam" id="1.10.340.30:FF:000002">
    <property type="entry name" value="Adenine DNA glycosylase"/>
    <property type="match status" value="1"/>
</dbReference>
<evidence type="ECO:0000256" key="8">
    <source>
        <dbReference type="ARBA" id="ARBA00022763"/>
    </source>
</evidence>
<evidence type="ECO:0000256" key="10">
    <source>
        <dbReference type="ARBA" id="ARBA00023004"/>
    </source>
</evidence>
<dbReference type="PANTHER" id="PTHR42944:SF1">
    <property type="entry name" value="ADENINE DNA GLYCOSYLASE"/>
    <property type="match status" value="1"/>
</dbReference>
<evidence type="ECO:0000259" key="14">
    <source>
        <dbReference type="SMART" id="SM00478"/>
    </source>
</evidence>
<dbReference type="InterPro" id="IPR036908">
    <property type="entry name" value="RlpA-like_sf"/>
</dbReference>
<dbReference type="InterPro" id="IPR029119">
    <property type="entry name" value="MutY_C"/>
</dbReference>
<evidence type="ECO:0000256" key="13">
    <source>
        <dbReference type="ARBA" id="ARBA00023295"/>
    </source>
</evidence>
<keyword evidence="13" id="KW-0326">Glycosidase</keyword>
<dbReference type="Gene3D" id="3.90.79.10">
    <property type="entry name" value="Nucleoside Triphosphate Pyrophosphohydrolase"/>
    <property type="match status" value="1"/>
</dbReference>
<dbReference type="Proteomes" id="UP001220961">
    <property type="component" value="Chromosome 2"/>
</dbReference>
<evidence type="ECO:0000256" key="11">
    <source>
        <dbReference type="ARBA" id="ARBA00023014"/>
    </source>
</evidence>
<dbReference type="SUPFAM" id="SSF55811">
    <property type="entry name" value="Nudix"/>
    <property type="match status" value="1"/>
</dbReference>
<dbReference type="SMART" id="SM00478">
    <property type="entry name" value="ENDO3c"/>
    <property type="match status" value="1"/>
</dbReference>
<protein>
    <recommendedName>
        <fullName evidence="5">Adenine DNA glycosylase</fullName>
        <ecNumber evidence="4">3.2.2.31</ecNumber>
    </recommendedName>
</protein>
<evidence type="ECO:0000256" key="6">
    <source>
        <dbReference type="ARBA" id="ARBA00022485"/>
    </source>
</evidence>
<dbReference type="GO" id="GO:0000701">
    <property type="term" value="F:purine-specific mismatch base pair DNA N-glycosylase activity"/>
    <property type="evidence" value="ECO:0007669"/>
    <property type="project" value="UniProtKB-EC"/>
</dbReference>
<keyword evidence="16" id="KW-1185">Reference proteome</keyword>
<accession>A0AAF0EAB5</accession>
<dbReference type="GO" id="GO:0032357">
    <property type="term" value="F:oxidized purine DNA binding"/>
    <property type="evidence" value="ECO:0007669"/>
    <property type="project" value="TreeGrafter"/>
</dbReference>
<dbReference type="Gene3D" id="1.10.340.30">
    <property type="entry name" value="Hypothetical protein, domain 2"/>
    <property type="match status" value="1"/>
</dbReference>
<proteinExistence type="inferred from homology"/>
<dbReference type="GO" id="GO:0006298">
    <property type="term" value="P:mismatch repair"/>
    <property type="evidence" value="ECO:0007669"/>
    <property type="project" value="TreeGrafter"/>
</dbReference>
<keyword evidence="10" id="KW-0408">Iron</keyword>
<dbReference type="PANTHER" id="PTHR42944">
    <property type="entry name" value="ADENINE DNA GLYCOSYLASE"/>
    <property type="match status" value="1"/>
</dbReference>
<dbReference type="SUPFAM" id="SSF50685">
    <property type="entry name" value="Barwin-like endoglucanases"/>
    <property type="match status" value="1"/>
</dbReference>
<comment type="similarity">
    <text evidence="3">Belongs to the Nth/MutY family.</text>
</comment>
<dbReference type="InterPro" id="IPR044298">
    <property type="entry name" value="MIG/MutY"/>
</dbReference>
<dbReference type="SUPFAM" id="SSF48150">
    <property type="entry name" value="DNA-glycosylase"/>
    <property type="match status" value="1"/>
</dbReference>
<evidence type="ECO:0000256" key="12">
    <source>
        <dbReference type="ARBA" id="ARBA00023204"/>
    </source>
</evidence>
<dbReference type="InterPro" id="IPR023170">
    <property type="entry name" value="HhH_base_excis_C"/>
</dbReference>
<evidence type="ECO:0000256" key="4">
    <source>
        <dbReference type="ARBA" id="ARBA00012045"/>
    </source>
</evidence>
<keyword evidence="6" id="KW-0004">4Fe-4S</keyword>
<dbReference type="InterPro" id="IPR003651">
    <property type="entry name" value="Endonuclease3_FeS-loop_motif"/>
</dbReference>
<dbReference type="Gene3D" id="2.40.40.10">
    <property type="entry name" value="RlpA-like domain"/>
    <property type="match status" value="1"/>
</dbReference>
<dbReference type="SMART" id="SM00525">
    <property type="entry name" value="FES"/>
    <property type="match status" value="1"/>
</dbReference>
<reference evidence="15" key="1">
    <citation type="submission" date="2023-03" db="EMBL/GenBank/DDBJ databases">
        <title>Mating type loci evolution in Malassezia.</title>
        <authorList>
            <person name="Coelho M.A."/>
        </authorList>
    </citation>
    <scope>NUCLEOTIDE SEQUENCE</scope>
    <source>
        <strain evidence="15">CBS 10434</strain>
    </source>
</reference>
<evidence type="ECO:0000256" key="5">
    <source>
        <dbReference type="ARBA" id="ARBA00022023"/>
    </source>
</evidence>